<feature type="non-terminal residue" evidence="2">
    <location>
        <position position="1"/>
    </location>
</feature>
<keyword evidence="3" id="KW-1185">Reference proteome</keyword>
<feature type="non-terminal residue" evidence="2">
    <location>
        <position position="92"/>
    </location>
</feature>
<dbReference type="EMBL" id="CAXITT010001917">
    <property type="protein sequence ID" value="CAL1548850.1"/>
    <property type="molecule type" value="Genomic_DNA"/>
</dbReference>
<feature type="transmembrane region" description="Helical" evidence="1">
    <location>
        <begin position="62"/>
        <end position="86"/>
    </location>
</feature>
<accession>A0AAV2IST5</accession>
<sequence length="92" mass="10152">AQSAYKCPSLLRVLVKVYAPLLLSAQLIKTIADLLTFATPKITESLLDYIANKDTERPWKGYVLATSYFVVQTLASVGSNQAILAMKRMGMK</sequence>
<comment type="caution">
    <text evidence="2">The sequence shown here is derived from an EMBL/GenBank/DDBJ whole genome shotgun (WGS) entry which is preliminary data.</text>
</comment>
<keyword evidence="1" id="KW-0472">Membrane</keyword>
<proteinExistence type="predicted"/>
<organism evidence="2 3">
    <name type="scientific">Lymnaea stagnalis</name>
    <name type="common">Great pond snail</name>
    <name type="synonym">Helix stagnalis</name>
    <dbReference type="NCBI Taxonomy" id="6523"/>
    <lineage>
        <taxon>Eukaryota</taxon>
        <taxon>Metazoa</taxon>
        <taxon>Spiralia</taxon>
        <taxon>Lophotrochozoa</taxon>
        <taxon>Mollusca</taxon>
        <taxon>Gastropoda</taxon>
        <taxon>Heterobranchia</taxon>
        <taxon>Euthyneura</taxon>
        <taxon>Panpulmonata</taxon>
        <taxon>Hygrophila</taxon>
        <taxon>Lymnaeoidea</taxon>
        <taxon>Lymnaeidae</taxon>
        <taxon>Lymnaea</taxon>
    </lineage>
</organism>
<dbReference type="AlphaFoldDB" id="A0AAV2IST5"/>
<keyword evidence="1" id="KW-0812">Transmembrane</keyword>
<name>A0AAV2IST5_LYMST</name>
<evidence type="ECO:0000313" key="3">
    <source>
        <dbReference type="Proteomes" id="UP001497497"/>
    </source>
</evidence>
<dbReference type="Proteomes" id="UP001497497">
    <property type="component" value="Unassembled WGS sequence"/>
</dbReference>
<evidence type="ECO:0000256" key="1">
    <source>
        <dbReference type="SAM" id="Phobius"/>
    </source>
</evidence>
<reference evidence="2 3" key="1">
    <citation type="submission" date="2024-04" db="EMBL/GenBank/DDBJ databases">
        <authorList>
            <consortium name="Genoscope - CEA"/>
            <person name="William W."/>
        </authorList>
    </citation>
    <scope>NUCLEOTIDE SEQUENCE [LARGE SCALE GENOMIC DNA]</scope>
</reference>
<protein>
    <submittedName>
        <fullName evidence="2">Uncharacterized protein</fullName>
    </submittedName>
</protein>
<keyword evidence="1" id="KW-1133">Transmembrane helix</keyword>
<evidence type="ECO:0000313" key="2">
    <source>
        <dbReference type="EMBL" id="CAL1548850.1"/>
    </source>
</evidence>
<gene>
    <name evidence="2" type="ORF">GSLYS_00022167001</name>
</gene>